<comment type="caution">
    <text evidence="2">The sequence shown here is derived from an EMBL/GenBank/DDBJ whole genome shotgun (WGS) entry which is preliminary data.</text>
</comment>
<reference evidence="2 3" key="1">
    <citation type="journal article" date="2021" name="Nat. Commun.">
        <title>Genetic determinants of endophytism in the Arabidopsis root mycobiome.</title>
        <authorList>
            <person name="Mesny F."/>
            <person name="Miyauchi S."/>
            <person name="Thiergart T."/>
            <person name="Pickel B."/>
            <person name="Atanasova L."/>
            <person name="Karlsson M."/>
            <person name="Huettel B."/>
            <person name="Barry K.W."/>
            <person name="Haridas S."/>
            <person name="Chen C."/>
            <person name="Bauer D."/>
            <person name="Andreopoulos W."/>
            <person name="Pangilinan J."/>
            <person name="LaButti K."/>
            <person name="Riley R."/>
            <person name="Lipzen A."/>
            <person name="Clum A."/>
            <person name="Drula E."/>
            <person name="Henrissat B."/>
            <person name="Kohler A."/>
            <person name="Grigoriev I.V."/>
            <person name="Martin F.M."/>
            <person name="Hacquard S."/>
        </authorList>
    </citation>
    <scope>NUCLEOTIDE SEQUENCE [LARGE SCALE GENOMIC DNA]</scope>
    <source>
        <strain evidence="2 3">MPI-CAGE-CH-0241</strain>
    </source>
</reference>
<feature type="compositionally biased region" description="Polar residues" evidence="1">
    <location>
        <begin position="106"/>
        <end position="117"/>
    </location>
</feature>
<dbReference type="Proteomes" id="UP000777438">
    <property type="component" value="Unassembled WGS sequence"/>
</dbReference>
<dbReference type="AlphaFoldDB" id="A0A9P8W093"/>
<accession>A0A9P8W093</accession>
<evidence type="ECO:0000313" key="3">
    <source>
        <dbReference type="Proteomes" id="UP000777438"/>
    </source>
</evidence>
<feature type="region of interest" description="Disordered" evidence="1">
    <location>
        <begin position="101"/>
        <end position="130"/>
    </location>
</feature>
<protein>
    <recommendedName>
        <fullName evidence="4">C2H2-type domain-containing protein</fullName>
    </recommendedName>
</protein>
<feature type="region of interest" description="Disordered" evidence="1">
    <location>
        <begin position="389"/>
        <end position="421"/>
    </location>
</feature>
<evidence type="ECO:0000313" key="2">
    <source>
        <dbReference type="EMBL" id="KAH6884251.1"/>
    </source>
</evidence>
<sequence>MPSIVFSWFPLQLSSHQITLPPFTLSRPQKRAIMSSCRDPLLEDEVEIANQQSSLSLFAEDFYPTAQASAPAALGLDPTTIAPMDCFLPARTDQGPLGLFPKESHPTAQPSTSTTLGQKRAPAASEQEITKKPKYQEQITPLVSRNELNSASPCGASTNTPESLACPFYKKDPERHADCSKFKFKNCNRTRQHIERRHTDTPAPYRCSNCFTEWNPNNEKSEKSYIEHVRREGGCVTKPPPELSVEAFERLKLMPRGLKDETKKWNWIFGQLFPHSAVPKSPHVQDVTTERALSLLQLGQPRLESMLPTLLAQHGCFILPKDCPSLATSICRVLQPSSSNPQTHQPVGSLEATHLGATPGSTSYQGFGDMADPGYMGGAMPFLPGDMGTTDDQVEPYGPASFGNGDFDLYTDNGHGLGEDR</sequence>
<proteinExistence type="predicted"/>
<keyword evidence="3" id="KW-1185">Reference proteome</keyword>
<gene>
    <name evidence="2" type="ORF">B0T10DRAFT_579728</name>
</gene>
<dbReference type="EMBL" id="JAGPYM010000021">
    <property type="protein sequence ID" value="KAH6884251.1"/>
    <property type="molecule type" value="Genomic_DNA"/>
</dbReference>
<dbReference type="PANTHER" id="PTHR38166">
    <property type="entry name" value="C2H2-TYPE DOMAIN-CONTAINING PROTEIN-RELATED"/>
    <property type="match status" value="1"/>
</dbReference>
<organism evidence="2 3">
    <name type="scientific">Thelonectria olida</name>
    <dbReference type="NCBI Taxonomy" id="1576542"/>
    <lineage>
        <taxon>Eukaryota</taxon>
        <taxon>Fungi</taxon>
        <taxon>Dikarya</taxon>
        <taxon>Ascomycota</taxon>
        <taxon>Pezizomycotina</taxon>
        <taxon>Sordariomycetes</taxon>
        <taxon>Hypocreomycetidae</taxon>
        <taxon>Hypocreales</taxon>
        <taxon>Nectriaceae</taxon>
        <taxon>Thelonectria</taxon>
    </lineage>
</organism>
<evidence type="ECO:0000256" key="1">
    <source>
        <dbReference type="SAM" id="MobiDB-lite"/>
    </source>
</evidence>
<evidence type="ECO:0008006" key="4">
    <source>
        <dbReference type="Google" id="ProtNLM"/>
    </source>
</evidence>
<name>A0A9P8W093_9HYPO</name>
<dbReference type="OrthoDB" id="4772970at2759"/>
<dbReference type="PANTHER" id="PTHR38166:SF1">
    <property type="entry name" value="C2H2-TYPE DOMAIN-CONTAINING PROTEIN"/>
    <property type="match status" value="1"/>
</dbReference>